<feature type="compositionally biased region" description="Basic and acidic residues" evidence="13">
    <location>
        <begin position="721"/>
        <end position="732"/>
    </location>
</feature>
<keyword evidence="5" id="KW-0547">Nucleotide-binding</keyword>
<dbReference type="InterPro" id="IPR015803">
    <property type="entry name" value="Cys-tRNA-ligase"/>
</dbReference>
<dbReference type="InterPro" id="IPR024909">
    <property type="entry name" value="Cys-tRNA/MSH_ligase"/>
</dbReference>
<dbReference type="InterPro" id="IPR014729">
    <property type="entry name" value="Rossmann-like_a/b/a_fold"/>
</dbReference>
<feature type="domain" description="tRNA synthetases class I catalytic" evidence="15">
    <location>
        <begin position="33"/>
        <end position="445"/>
    </location>
</feature>
<dbReference type="AlphaFoldDB" id="A0A0M4ELG6"/>
<keyword evidence="14" id="KW-1133">Transmembrane helix</keyword>
<keyword evidence="3" id="KW-0436">Ligase</keyword>
<name>A0A0M4ELG6_DROBS</name>
<dbReference type="GO" id="GO:0046872">
    <property type="term" value="F:metal ion binding"/>
    <property type="evidence" value="ECO:0007669"/>
    <property type="project" value="UniProtKB-KW"/>
</dbReference>
<gene>
    <name evidence="16" type="ORF">Dbus_chr2Rg1996</name>
</gene>
<dbReference type="PRINTS" id="PR00983">
    <property type="entry name" value="TRNASYNTHCYS"/>
</dbReference>
<dbReference type="Pfam" id="PF01406">
    <property type="entry name" value="tRNA-synt_1e"/>
    <property type="match status" value="1"/>
</dbReference>
<proteinExistence type="inferred from homology"/>
<keyword evidence="12" id="KW-0175">Coiled coil</keyword>
<dbReference type="HAMAP" id="MF_00041">
    <property type="entry name" value="Cys_tRNA_synth"/>
    <property type="match status" value="1"/>
</dbReference>
<dbReference type="InterPro" id="IPR009080">
    <property type="entry name" value="tRNAsynth_Ia_anticodon-bd"/>
</dbReference>
<evidence type="ECO:0000256" key="6">
    <source>
        <dbReference type="ARBA" id="ARBA00022833"/>
    </source>
</evidence>
<evidence type="ECO:0000256" key="7">
    <source>
        <dbReference type="ARBA" id="ARBA00022840"/>
    </source>
</evidence>
<dbReference type="CDD" id="cd00672">
    <property type="entry name" value="CysRS_core"/>
    <property type="match status" value="1"/>
</dbReference>
<dbReference type="Gene3D" id="3.40.50.620">
    <property type="entry name" value="HUPs"/>
    <property type="match status" value="1"/>
</dbReference>
<keyword evidence="8" id="KW-0648">Protein biosynthesis</keyword>
<keyword evidence="9" id="KW-0030">Aminoacyl-tRNA synthetase</keyword>
<evidence type="ECO:0000256" key="11">
    <source>
        <dbReference type="ARBA" id="ARBA00039362"/>
    </source>
</evidence>
<dbReference type="FunFam" id="1.20.120.1910:FF:000005">
    <property type="entry name" value="Cysteine-tRNA ligase, putative"/>
    <property type="match status" value="1"/>
</dbReference>
<keyword evidence="4" id="KW-0479">Metal-binding</keyword>
<evidence type="ECO:0000256" key="4">
    <source>
        <dbReference type="ARBA" id="ARBA00022723"/>
    </source>
</evidence>
<evidence type="ECO:0000256" key="5">
    <source>
        <dbReference type="ARBA" id="ARBA00022741"/>
    </source>
</evidence>
<dbReference type="PANTHER" id="PTHR10890:SF3">
    <property type="entry name" value="CYSTEINE--TRNA LIGASE, CYTOPLASMIC"/>
    <property type="match status" value="1"/>
</dbReference>
<evidence type="ECO:0000256" key="13">
    <source>
        <dbReference type="SAM" id="MobiDB-lite"/>
    </source>
</evidence>
<keyword evidence="14" id="KW-0472">Membrane</keyword>
<dbReference type="SUPFAM" id="SSF52374">
    <property type="entry name" value="Nucleotidylyl transferase"/>
    <property type="match status" value="1"/>
</dbReference>
<feature type="coiled-coil region" evidence="12">
    <location>
        <begin position="662"/>
        <end position="689"/>
    </location>
</feature>
<keyword evidence="17" id="KW-1185">Reference proteome</keyword>
<dbReference type="NCBIfam" id="TIGR00435">
    <property type="entry name" value="cysS"/>
    <property type="match status" value="1"/>
</dbReference>
<evidence type="ECO:0000313" key="17">
    <source>
        <dbReference type="Proteomes" id="UP000494163"/>
    </source>
</evidence>
<organism evidence="16 17">
    <name type="scientific">Drosophila busckii</name>
    <name type="common">Fruit fly</name>
    <dbReference type="NCBI Taxonomy" id="30019"/>
    <lineage>
        <taxon>Eukaryota</taxon>
        <taxon>Metazoa</taxon>
        <taxon>Ecdysozoa</taxon>
        <taxon>Arthropoda</taxon>
        <taxon>Hexapoda</taxon>
        <taxon>Insecta</taxon>
        <taxon>Pterygota</taxon>
        <taxon>Neoptera</taxon>
        <taxon>Endopterygota</taxon>
        <taxon>Diptera</taxon>
        <taxon>Brachycera</taxon>
        <taxon>Muscomorpha</taxon>
        <taxon>Ephydroidea</taxon>
        <taxon>Drosophilidae</taxon>
        <taxon>Drosophila</taxon>
    </lineage>
</organism>
<dbReference type="GO" id="GO:0006423">
    <property type="term" value="P:cysteinyl-tRNA aminoacylation"/>
    <property type="evidence" value="ECO:0007669"/>
    <property type="project" value="InterPro"/>
</dbReference>
<evidence type="ECO:0000313" key="16">
    <source>
        <dbReference type="EMBL" id="ALC42417.1"/>
    </source>
</evidence>
<dbReference type="InterPro" id="IPR032678">
    <property type="entry name" value="tRNA-synt_1_cat_dom"/>
</dbReference>
<dbReference type="GO" id="GO:0005737">
    <property type="term" value="C:cytoplasm"/>
    <property type="evidence" value="ECO:0007669"/>
    <property type="project" value="TreeGrafter"/>
</dbReference>
<keyword evidence="14" id="KW-0812">Transmembrane</keyword>
<sequence>MAKRVQPAWQAPKSAERPQLKLYNSLTRQKEPFVPLDGNNVTWYSCGPTVYDASHMGHARSYISFDILRRILANYFNYNVHYVMNITDIDDKIIKRARQYHLFEQYAHAADQLPLEQLLSDQKLVLTQLQAKCDKNTDPDKKVMFDKTLQRMNDAVEALTKAVSKNDVQLIAESRRHYLEEAKDPIAEWLDDKQGANVNDNAVFESLPRYWEDQFHNDMKSLNILPPDVLTRVSEYVPQIVAFIQRIIDNKLAYEANGSVYFDVNGFDKRDNHHYAKLVPEAYGDTTQLQEGEGDLSVTEDKLSEKRSANDFALWKASKAGEPWWDSPWGRGRPGWHIECSAMASDIFGSMFDIHTGGVDLKFPHHDNELAQSEAAFDGAEWVKYFLHTGHLTIAGCKMSKSLKNFITIQEALKKHSATQLRLAFLLHSWKDTLDYSDNTMEMATQYEKFLNVRIYFLIVSLAIVYNLLFLQEFFLNVKDLTRHVVSGKAMEQFNQWTAVEAALQSKFGASQAQVHAALCDNVDTRSALDAIRELVSTTNIYIRDNKSRLNNLLLRNIASYITDLLHIFGAIAGPRGGIGFPLSGTSADAGASDHEALVMPYVQSVAEFRNLVREQAKTLNAVAILKLCDELRDDVLPNLGVRLEDKDGGKYAVKLVDRDALLREREAKQAAEAERAAEKERKKQALALAAAAKEAARRINPKDMFRSETDKYSAFGEDGLPTHDKEGKEISKGQLKKLQKLQSQQQQRYEEYLASQS</sequence>
<evidence type="ECO:0000256" key="8">
    <source>
        <dbReference type="ARBA" id="ARBA00022917"/>
    </source>
</evidence>
<dbReference type="Proteomes" id="UP000494163">
    <property type="component" value="Chromosome 2R"/>
</dbReference>
<feature type="region of interest" description="Disordered" evidence="13">
    <location>
        <begin position="700"/>
        <end position="743"/>
    </location>
</feature>
<feature type="transmembrane region" description="Helical" evidence="14">
    <location>
        <begin position="455"/>
        <end position="476"/>
    </location>
</feature>
<dbReference type="EMBL" id="CP012524">
    <property type="protein sequence ID" value="ALC42417.1"/>
    <property type="molecule type" value="Genomic_DNA"/>
</dbReference>
<dbReference type="PANTHER" id="PTHR10890">
    <property type="entry name" value="CYSTEINYL-TRNA SYNTHETASE"/>
    <property type="match status" value="1"/>
</dbReference>
<evidence type="ECO:0000259" key="15">
    <source>
        <dbReference type="Pfam" id="PF01406"/>
    </source>
</evidence>
<evidence type="ECO:0000256" key="2">
    <source>
        <dbReference type="ARBA" id="ARBA00012832"/>
    </source>
</evidence>
<dbReference type="GO" id="GO:0004817">
    <property type="term" value="F:cysteine-tRNA ligase activity"/>
    <property type="evidence" value="ECO:0007669"/>
    <property type="project" value="UniProtKB-EC"/>
</dbReference>
<keyword evidence="6" id="KW-0862">Zinc</keyword>
<evidence type="ECO:0000256" key="10">
    <source>
        <dbReference type="ARBA" id="ARBA00031499"/>
    </source>
</evidence>
<dbReference type="EC" id="6.1.1.16" evidence="2"/>
<dbReference type="STRING" id="30019.A0A0M4ELG6"/>
<evidence type="ECO:0000256" key="12">
    <source>
        <dbReference type="SAM" id="Coils"/>
    </source>
</evidence>
<dbReference type="Gene3D" id="1.20.120.1910">
    <property type="entry name" value="Cysteine-tRNA ligase, C-terminal anti-codon recognition domain"/>
    <property type="match status" value="1"/>
</dbReference>
<dbReference type="OrthoDB" id="438179at2759"/>
<dbReference type="SUPFAM" id="SSF47323">
    <property type="entry name" value="Anticodon-binding domain of a subclass of class I aminoacyl-tRNA synthetases"/>
    <property type="match status" value="1"/>
</dbReference>
<keyword evidence="7" id="KW-0067">ATP-binding</keyword>
<dbReference type="OMA" id="FHNDMKS"/>
<evidence type="ECO:0000256" key="1">
    <source>
        <dbReference type="ARBA" id="ARBA00001947"/>
    </source>
</evidence>
<reference evidence="16 17" key="1">
    <citation type="submission" date="2015-08" db="EMBL/GenBank/DDBJ databases">
        <title>Ancestral chromatin configuration constrains chromatin evolution on differentiating sex chromosomes in Drosophila.</title>
        <authorList>
            <person name="Zhou Q."/>
            <person name="Bachtrog D."/>
        </authorList>
    </citation>
    <scope>NUCLEOTIDE SEQUENCE [LARGE SCALE GENOMIC DNA]</scope>
    <source>
        <tissue evidence="16">Whole larvae</tissue>
    </source>
</reference>
<accession>A0A0M4ELG6</accession>
<evidence type="ECO:0000256" key="3">
    <source>
        <dbReference type="ARBA" id="ARBA00022598"/>
    </source>
</evidence>
<evidence type="ECO:0000256" key="9">
    <source>
        <dbReference type="ARBA" id="ARBA00023146"/>
    </source>
</evidence>
<comment type="cofactor">
    <cofactor evidence="1">
        <name>Zn(2+)</name>
        <dbReference type="ChEBI" id="CHEBI:29105"/>
    </cofactor>
</comment>
<evidence type="ECO:0000256" key="14">
    <source>
        <dbReference type="SAM" id="Phobius"/>
    </source>
</evidence>
<protein>
    <recommendedName>
        <fullName evidence="11">Cysteine--tRNA ligase, cytoplasmic</fullName>
        <ecNumber evidence="2">6.1.1.16</ecNumber>
    </recommendedName>
    <alternativeName>
        <fullName evidence="10">Cysteinyl-tRNA synthetase</fullName>
    </alternativeName>
</protein>
<feature type="compositionally biased region" description="Basic and acidic residues" evidence="13">
    <location>
        <begin position="700"/>
        <end position="712"/>
    </location>
</feature>
<dbReference type="GO" id="GO:0005524">
    <property type="term" value="F:ATP binding"/>
    <property type="evidence" value="ECO:0007669"/>
    <property type="project" value="UniProtKB-KW"/>
</dbReference>